<dbReference type="RefSeq" id="XP_031000676.1">
    <property type="nucleotide sequence ID" value="XM_031134078.1"/>
</dbReference>
<evidence type="ECO:0000256" key="4">
    <source>
        <dbReference type="ARBA" id="ARBA00023315"/>
    </source>
</evidence>
<dbReference type="Gene3D" id="3.30.559.10">
    <property type="entry name" value="Chloramphenicol acetyltransferase-like domain"/>
    <property type="match status" value="2"/>
</dbReference>
<accession>A0A507B724</accession>
<evidence type="ECO:0000256" key="1">
    <source>
        <dbReference type="ARBA" id="ARBA00005179"/>
    </source>
</evidence>
<dbReference type="InterPro" id="IPR023213">
    <property type="entry name" value="CAT-like_dom_sf"/>
</dbReference>
<keyword evidence="6" id="KW-1185">Reference proteome</keyword>
<organism evidence="5 6">
    <name type="scientific">Thyridium curvatum</name>
    <dbReference type="NCBI Taxonomy" id="1093900"/>
    <lineage>
        <taxon>Eukaryota</taxon>
        <taxon>Fungi</taxon>
        <taxon>Dikarya</taxon>
        <taxon>Ascomycota</taxon>
        <taxon>Pezizomycotina</taxon>
        <taxon>Sordariomycetes</taxon>
        <taxon>Sordariomycetidae</taxon>
        <taxon>Thyridiales</taxon>
        <taxon>Thyridiaceae</taxon>
        <taxon>Thyridium</taxon>
    </lineage>
</organism>
<keyword evidence="3" id="KW-0808">Transferase</keyword>
<dbReference type="InterPro" id="IPR051283">
    <property type="entry name" value="Sec_Metabolite_Acyltrans"/>
</dbReference>
<comment type="pathway">
    <text evidence="1">Secondary metabolite biosynthesis.</text>
</comment>
<comment type="similarity">
    <text evidence="2">Belongs to the plant acyltransferase family.</text>
</comment>
<name>A0A507B724_9PEZI</name>
<reference evidence="5 6" key="1">
    <citation type="submission" date="2019-06" db="EMBL/GenBank/DDBJ databases">
        <title>Draft genome sequence of the filamentous fungus Phialemoniopsis curvata isolated from diesel fuel.</title>
        <authorList>
            <person name="Varaljay V.A."/>
            <person name="Lyon W.J."/>
            <person name="Crouch A.L."/>
            <person name="Drake C.E."/>
            <person name="Hollomon J.M."/>
            <person name="Nadeau L.J."/>
            <person name="Nunn H.S."/>
            <person name="Stevenson B.S."/>
            <person name="Bojanowski C.L."/>
            <person name="Crookes-Goodson W.J."/>
        </authorList>
    </citation>
    <scope>NUCLEOTIDE SEQUENCE [LARGE SCALE GENOMIC DNA]</scope>
    <source>
        <strain evidence="5 6">D216</strain>
    </source>
</reference>
<dbReference type="GO" id="GO:0016746">
    <property type="term" value="F:acyltransferase activity"/>
    <property type="evidence" value="ECO:0007669"/>
    <property type="project" value="UniProtKB-KW"/>
</dbReference>
<dbReference type="OrthoDB" id="21502at2759"/>
<dbReference type="AlphaFoldDB" id="A0A507B724"/>
<evidence type="ECO:0000256" key="2">
    <source>
        <dbReference type="ARBA" id="ARBA00009861"/>
    </source>
</evidence>
<dbReference type="Proteomes" id="UP000319257">
    <property type="component" value="Unassembled WGS sequence"/>
</dbReference>
<dbReference type="InParanoid" id="A0A507B724"/>
<evidence type="ECO:0000313" key="6">
    <source>
        <dbReference type="Proteomes" id="UP000319257"/>
    </source>
</evidence>
<dbReference type="GeneID" id="41978805"/>
<evidence type="ECO:0000313" key="5">
    <source>
        <dbReference type="EMBL" id="TPX18965.1"/>
    </source>
</evidence>
<dbReference type="PANTHER" id="PTHR31896:SF69">
    <property type="entry name" value="FAMILY REGULATORY PROTEIN, PUTATIVE (AFU_ORTHOLOGUE AFUA_3G14730)-RELATED"/>
    <property type="match status" value="1"/>
</dbReference>
<proteinExistence type="inferred from homology"/>
<comment type="caution">
    <text evidence="5">The sequence shown here is derived from an EMBL/GenBank/DDBJ whole genome shotgun (WGS) entry which is preliminary data.</text>
</comment>
<keyword evidence="4" id="KW-0012">Acyltransferase</keyword>
<gene>
    <name evidence="5" type="ORF">E0L32_011358</name>
</gene>
<dbReference type="STRING" id="1093900.A0A507B724"/>
<dbReference type="PANTHER" id="PTHR31896">
    <property type="entry name" value="FAMILY REGULATORY PROTEIN, PUTATIVE (AFU_ORTHOLOGUE AFUA_3G14730)-RELATED"/>
    <property type="match status" value="1"/>
</dbReference>
<dbReference type="EMBL" id="SKBQ01000104">
    <property type="protein sequence ID" value="TPX18965.1"/>
    <property type="molecule type" value="Genomic_DNA"/>
</dbReference>
<sequence>MAEFLKGLFGGGPRAQPSKVDETDEVVPLHLLDDLAGYRNTCVIWTLRFDEVLDADKLKDALWEVFEMDGWRKLGGRLHKTASGKLEIHIPRQFTAQRPPLRYSHAKEDMPMSAHPLASQLPRPTGKLETHPSPRHFKSFGVAPGAPDKFEDYLKDDEPQIALRVVNFIDGTLVSLVFLHTICDIMGFASWVSAWSLALSGKKDKIPPYMGFRDDPMAQLYNAPAPRTPYMLADRQLSGWRLGIWGFRFMLESLWSTPPESRSICLPDELVMALRKAAKDDLSKNAGQDGGTVPFISDGDIITALASRMACEEWAPLSDRSVTTMLGVDSRSRAPTVFHQDAAYVQNAAVGAYSFGSSTEILQTPLGQLALKYRNDLIAQMDLDQVIGLCRLNRESLEKTGNAVMFGDLSSVVAVVSNWSKAKFLDIVDFSAAVATPASEKASAESGAKPGHPAYWQLQALGSSRFSPTVFGVEGRDAKGNMWLTGDMRPSTWLKFENYLKQVMERASVNSYGVQK</sequence>
<evidence type="ECO:0000256" key="3">
    <source>
        <dbReference type="ARBA" id="ARBA00022679"/>
    </source>
</evidence>
<protein>
    <submittedName>
        <fullName evidence="5">Uncharacterized protein</fullName>
    </submittedName>
</protein>